<dbReference type="GeneID" id="35381874"/>
<keyword evidence="3" id="KW-1185">Reference proteome</keyword>
<comment type="similarity">
    <text evidence="1">Belongs to the arylamine N-acetyltransferase family.</text>
</comment>
<dbReference type="PANTHER" id="PTHR11786:SF0">
    <property type="entry name" value="ARYLAMINE N-ACETYLTRANSFERASE 4-RELATED"/>
    <property type="match status" value="1"/>
</dbReference>
<dbReference type="InterPro" id="IPR042099">
    <property type="entry name" value="ANL_N_sf"/>
</dbReference>
<evidence type="ECO:0000313" key="2">
    <source>
        <dbReference type="EMBL" id="SNW61917.1"/>
    </source>
</evidence>
<dbReference type="OrthoDB" id="4898at10239"/>
<proteinExistence type="inferred from homology"/>
<sequence>MQKLIKAIYYHPLSGSSNLHNMLYKCILRFQNTPLLRYCQNSLINNTIKEAQSIPAFKEIYNGLERKSLKGLPLTNKGNFHIAFPNLKDRLIKDRSLADCQILKTSGSTSGKPSEIPVSQEDINRLRNYYILLGKASGGIFPQNYKYINMFPISNSSTGKYSELLIPEEYRLGRSDADPIKTKTLISDNMQAQVIHTNTNLVLSGLPILHLNFLSHIEENKEIKIIKHLKERGICLYGGESPSITEKLKLYSSYKQLVGLYGSTELGPRLGFSLDLNLVLDIALHNKEVLREVSNSNVVPITFFYDKYLNNYEIVNNSLVNTPLIQQTELKIRWDQDDYCEIISPSLLIHALKKHHNILSKSLSIIDEEYNVNLKNILEELIDGNKYEQLIKYFGMILFYGRKGILFGGSNLDNKFAEDVFEEVKKKVRGLHYLALYKHDDETVKEKIALSNYSGLRLDILLEIEGEVNDDEVKKEIISIMRSKHCDFDAILHYYEVHNKINEVMDNIKLHIYDKDSSPMHFRFINSKKRNYIIKKLTEDEIHDFNKLEEKYDNNWDGYCKLLYKNINNDMNELDKLRLYFTNHITNFMFSNKEYFEKENMKVNFHKIIEKVMKRRYGICMELNFMFNRFLNENGYNSKLVKCYKPNHEGDYYNIFHTAIIVEIMEMKYFVDVGFGEYFDEPKLLDDINMIDNVKVVLCEGGCHKIYNGDKEILKIVGDVELEEVIENYSAFFNGGNDFPLCKFLFERIYNLKDKVYCIPS</sequence>
<dbReference type="GO" id="GO:0016407">
    <property type="term" value="F:acetyltransferase activity"/>
    <property type="evidence" value="ECO:0007669"/>
    <property type="project" value="InterPro"/>
</dbReference>
<reference evidence="2" key="1">
    <citation type="submission" date="2017-08" db="EMBL/GenBank/DDBJ databases">
        <authorList>
            <consortium name="Urmite Genomes"/>
        </authorList>
    </citation>
    <scope>NUCLEOTIDE SEQUENCE [LARGE SCALE GENOMIC DNA]</scope>
    <source>
        <strain evidence="2">IHUMI-LCC2</strain>
    </source>
</reference>
<name>A0A2I2L327_9VIRU</name>
<accession>A0A2I2L327</accession>
<dbReference type="SUPFAM" id="SSF54001">
    <property type="entry name" value="Cysteine proteinases"/>
    <property type="match status" value="1"/>
</dbReference>
<dbReference type="KEGG" id="vg:35381874"/>
<gene>
    <name evidence="2" type="ORF">ORPV_13</name>
</gene>
<dbReference type="InterPro" id="IPR053710">
    <property type="entry name" value="Arylamine_NAT_domain_sf"/>
</dbReference>
<evidence type="ECO:0000256" key="1">
    <source>
        <dbReference type="ARBA" id="ARBA00006547"/>
    </source>
</evidence>
<dbReference type="RefSeq" id="YP_009448219.1">
    <property type="nucleotide sequence ID" value="NC_036594.1"/>
</dbReference>
<organism evidence="2">
    <name type="scientific">Orpheovirus IHUMI-LCC2</name>
    <dbReference type="NCBI Taxonomy" id="2023057"/>
    <lineage>
        <taxon>Viruses</taxon>
        <taxon>Varidnaviria</taxon>
        <taxon>Bamfordvirae</taxon>
        <taxon>Nucleocytoviricota</taxon>
        <taxon>Megaviricetes</taxon>
        <taxon>Pimascovirales</taxon>
        <taxon>Ocovirineae</taxon>
        <taxon>Orpheoviridae</taxon>
        <taxon>Alphaorpheovirus</taxon>
        <taxon>Alphaorpheovirus massiliense</taxon>
    </lineage>
</organism>
<evidence type="ECO:0000313" key="3">
    <source>
        <dbReference type="Proteomes" id="UP000236316"/>
    </source>
</evidence>
<protein>
    <submittedName>
        <fullName evidence="2">Arylamine N-acetyltransferase</fullName>
    </submittedName>
</protein>
<dbReference type="Gene3D" id="3.40.50.12780">
    <property type="entry name" value="N-terminal domain of ligase-like"/>
    <property type="match status" value="1"/>
</dbReference>
<dbReference type="Proteomes" id="UP000236316">
    <property type="component" value="Segment"/>
</dbReference>
<dbReference type="InterPro" id="IPR038765">
    <property type="entry name" value="Papain-like_cys_pep_sf"/>
</dbReference>
<dbReference type="EMBL" id="LT906555">
    <property type="protein sequence ID" value="SNW61917.1"/>
    <property type="molecule type" value="Genomic_DNA"/>
</dbReference>
<dbReference type="Gene3D" id="3.30.2140.20">
    <property type="match status" value="1"/>
</dbReference>
<dbReference type="PANTHER" id="PTHR11786">
    <property type="entry name" value="N-HYDROXYARYLAMINE O-ACETYLTRANSFERASE"/>
    <property type="match status" value="1"/>
</dbReference>
<keyword evidence="2" id="KW-0808">Transferase</keyword>
<dbReference type="InterPro" id="IPR001447">
    <property type="entry name" value="Arylamine_N-AcTrfase"/>
</dbReference>
<dbReference type="Pfam" id="PF00797">
    <property type="entry name" value="Acetyltransf_2"/>
    <property type="match status" value="1"/>
</dbReference>